<evidence type="ECO:0000256" key="1">
    <source>
        <dbReference type="ARBA" id="ARBA00004642"/>
    </source>
</evidence>
<evidence type="ECO:0000259" key="6">
    <source>
        <dbReference type="PROSITE" id="PS50102"/>
    </source>
</evidence>
<comment type="caution">
    <text evidence="7">The sequence shown here is derived from an EMBL/GenBank/DDBJ whole genome shotgun (WGS) entry which is preliminary data.</text>
</comment>
<keyword evidence="8" id="KW-1185">Reference proteome</keyword>
<feature type="region of interest" description="Disordered" evidence="5">
    <location>
        <begin position="173"/>
        <end position="199"/>
    </location>
</feature>
<dbReference type="Gene3D" id="3.30.70.330">
    <property type="match status" value="1"/>
</dbReference>
<sequence length="199" mass="23345">MEEEDSRTVWCGNLSDNVTEELLYELFLQAAPLERVRIPQDRGGRRANYAFITFKHTVSVPYVVELLNGISIFDKNLNIKPRQKNQINEVSSRKPNVRDRLGMKTDDPCKVPIPSPLNTSVFEEMGNVYFQNLLQMGPTMNVAAIQNNYMSSVDNRYDGHRDIRMMRDYRREEHNPYGRNMKHSRKSDSNYGGHRRRRY</sequence>
<protein>
    <recommendedName>
        <fullName evidence="6">RRM domain-containing protein</fullName>
    </recommendedName>
</protein>
<reference evidence="7 8" key="1">
    <citation type="journal article" date="2021" name="BMC Biol.">
        <title>Horizontally acquired antibacterial genes associated with adaptive radiation of ladybird beetles.</title>
        <authorList>
            <person name="Li H.S."/>
            <person name="Tang X.F."/>
            <person name="Huang Y.H."/>
            <person name="Xu Z.Y."/>
            <person name="Chen M.L."/>
            <person name="Du X.Y."/>
            <person name="Qiu B.Y."/>
            <person name="Chen P.T."/>
            <person name="Zhang W."/>
            <person name="Slipinski A."/>
            <person name="Escalona H.E."/>
            <person name="Waterhouse R.M."/>
            <person name="Zwick A."/>
            <person name="Pang H."/>
        </authorList>
    </citation>
    <scope>NUCLEOTIDE SEQUENCE [LARGE SCALE GENOMIC DNA]</scope>
    <source>
        <strain evidence="7">SYSU2018</strain>
    </source>
</reference>
<evidence type="ECO:0000256" key="4">
    <source>
        <dbReference type="PROSITE-ProRule" id="PRU00176"/>
    </source>
</evidence>
<dbReference type="Pfam" id="PF00076">
    <property type="entry name" value="RRM_1"/>
    <property type="match status" value="1"/>
</dbReference>
<evidence type="ECO:0000256" key="2">
    <source>
        <dbReference type="ARBA" id="ARBA00022884"/>
    </source>
</evidence>
<dbReference type="PROSITE" id="PS50102">
    <property type="entry name" value="RRM"/>
    <property type="match status" value="1"/>
</dbReference>
<dbReference type="SMART" id="SM00360">
    <property type="entry name" value="RRM"/>
    <property type="match status" value="1"/>
</dbReference>
<feature type="domain" description="RRM" evidence="6">
    <location>
        <begin position="7"/>
        <end position="84"/>
    </location>
</feature>
<dbReference type="GO" id="GO:0005654">
    <property type="term" value="C:nucleoplasm"/>
    <property type="evidence" value="ECO:0007669"/>
    <property type="project" value="UniProtKB-SubCell"/>
</dbReference>
<dbReference type="InterPro" id="IPR000504">
    <property type="entry name" value="RRM_dom"/>
</dbReference>
<evidence type="ECO:0000313" key="8">
    <source>
        <dbReference type="Proteomes" id="UP001516400"/>
    </source>
</evidence>
<dbReference type="InterPro" id="IPR035979">
    <property type="entry name" value="RBD_domain_sf"/>
</dbReference>
<gene>
    <name evidence="7" type="ORF">HHI36_001046</name>
</gene>
<comment type="subcellular location">
    <subcellularLocation>
        <location evidence="1">Nucleus</location>
        <location evidence="1">Nucleoplasm</location>
    </subcellularLocation>
</comment>
<dbReference type="InterPro" id="IPR052285">
    <property type="entry name" value="NEXT_complex_subunit"/>
</dbReference>
<dbReference type="GO" id="GO:0003723">
    <property type="term" value="F:RNA binding"/>
    <property type="evidence" value="ECO:0007669"/>
    <property type="project" value="UniProtKB-UniRule"/>
</dbReference>
<proteinExistence type="predicted"/>
<keyword evidence="2 4" id="KW-0694">RNA-binding</keyword>
<organism evidence="7 8">
    <name type="scientific">Cryptolaemus montrouzieri</name>
    <dbReference type="NCBI Taxonomy" id="559131"/>
    <lineage>
        <taxon>Eukaryota</taxon>
        <taxon>Metazoa</taxon>
        <taxon>Ecdysozoa</taxon>
        <taxon>Arthropoda</taxon>
        <taxon>Hexapoda</taxon>
        <taxon>Insecta</taxon>
        <taxon>Pterygota</taxon>
        <taxon>Neoptera</taxon>
        <taxon>Endopterygota</taxon>
        <taxon>Coleoptera</taxon>
        <taxon>Polyphaga</taxon>
        <taxon>Cucujiformia</taxon>
        <taxon>Coccinelloidea</taxon>
        <taxon>Coccinellidae</taxon>
        <taxon>Scymninae</taxon>
        <taxon>Scymnini</taxon>
        <taxon>Cryptolaemus</taxon>
    </lineage>
</organism>
<dbReference type="InterPro" id="IPR012677">
    <property type="entry name" value="Nucleotide-bd_a/b_plait_sf"/>
</dbReference>
<dbReference type="SUPFAM" id="SSF54928">
    <property type="entry name" value="RNA-binding domain, RBD"/>
    <property type="match status" value="1"/>
</dbReference>
<dbReference type="Proteomes" id="UP001516400">
    <property type="component" value="Unassembled WGS sequence"/>
</dbReference>
<dbReference type="EMBL" id="JABFTP020000185">
    <property type="protein sequence ID" value="KAL3286541.1"/>
    <property type="molecule type" value="Genomic_DNA"/>
</dbReference>
<keyword evidence="3" id="KW-0539">Nucleus</keyword>
<dbReference type="PANTHER" id="PTHR13798">
    <property type="entry name" value="RNA BINDING MOTIF RBM PROTEIN -RELATED"/>
    <property type="match status" value="1"/>
</dbReference>
<evidence type="ECO:0000313" key="7">
    <source>
        <dbReference type="EMBL" id="KAL3286541.1"/>
    </source>
</evidence>
<evidence type="ECO:0000256" key="5">
    <source>
        <dbReference type="SAM" id="MobiDB-lite"/>
    </source>
</evidence>
<dbReference type="CDD" id="cd12336">
    <property type="entry name" value="RRM_RBM7_like"/>
    <property type="match status" value="1"/>
</dbReference>
<dbReference type="AlphaFoldDB" id="A0ABD2P7C3"/>
<evidence type="ECO:0000256" key="3">
    <source>
        <dbReference type="ARBA" id="ARBA00023242"/>
    </source>
</evidence>
<accession>A0ABD2P7C3</accession>
<dbReference type="PANTHER" id="PTHR13798:SF11">
    <property type="entry name" value="RNA-BINDING PROTEIN 7-RELATED"/>
    <property type="match status" value="1"/>
</dbReference>
<name>A0ABD2P7C3_9CUCU</name>